<evidence type="ECO:0000256" key="2">
    <source>
        <dbReference type="ARBA" id="ARBA00022695"/>
    </source>
</evidence>
<evidence type="ECO:0000313" key="9">
    <source>
        <dbReference type="Proteomes" id="UP000316079"/>
    </source>
</evidence>
<keyword evidence="2" id="KW-0548">Nucleotidyltransferase</keyword>
<feature type="domain" description="Reverse transcriptase RNase H-like" evidence="7">
    <location>
        <begin position="298"/>
        <end position="370"/>
    </location>
</feature>
<dbReference type="AlphaFoldDB" id="A0A553QRH2"/>
<gene>
    <name evidence="8" type="ORF">DNTS_029829</name>
</gene>
<dbReference type="GO" id="GO:0003964">
    <property type="term" value="F:RNA-directed DNA polymerase activity"/>
    <property type="evidence" value="ECO:0007669"/>
    <property type="project" value="UniProtKB-KW"/>
</dbReference>
<evidence type="ECO:0000259" key="7">
    <source>
        <dbReference type="Pfam" id="PF17917"/>
    </source>
</evidence>
<dbReference type="InterPro" id="IPR052055">
    <property type="entry name" value="Hepadnavirus_pol/RT"/>
</dbReference>
<comment type="caution">
    <text evidence="8">The sequence shown here is derived from an EMBL/GenBank/DDBJ whole genome shotgun (WGS) entry which is preliminary data.</text>
</comment>
<evidence type="ECO:0000256" key="6">
    <source>
        <dbReference type="ARBA" id="ARBA00022918"/>
    </source>
</evidence>
<dbReference type="OrthoDB" id="7756796at2759"/>
<evidence type="ECO:0000256" key="1">
    <source>
        <dbReference type="ARBA" id="ARBA00022679"/>
    </source>
</evidence>
<evidence type="ECO:0000256" key="4">
    <source>
        <dbReference type="ARBA" id="ARBA00022759"/>
    </source>
</evidence>
<evidence type="ECO:0000256" key="3">
    <source>
        <dbReference type="ARBA" id="ARBA00022722"/>
    </source>
</evidence>
<dbReference type="InterPro" id="IPR043502">
    <property type="entry name" value="DNA/RNA_pol_sf"/>
</dbReference>
<proteinExistence type="predicted"/>
<dbReference type="SUPFAM" id="SSF56672">
    <property type="entry name" value="DNA/RNA polymerases"/>
    <property type="match status" value="1"/>
</dbReference>
<sequence>MNRLLDIFASFSTTREVAKAKQKAYDELYARISECEKMPEESKSVLVPILKNKDSQKELHCIFVDLEKAYDRVQREELRPCMRMSGVAEKYTRVVQDQTEEFKVVVVESLLICYGDGQKDVGDGAARQEVKRKAKDEIYGCDERVHKGHAYQYKFLPFGFALSPRTFTKVARAMLAPLHPGLPRRLASYNLVQGPFVSEGQLGKEPPYSGESYLFSRDGVELREHAGAIIGRTRQGLADRPFRGVFSTSGQTEIISEAPGAYGSRSPSHSTRAPAYATTAAMASLASSKLGMASGSSTRVVVTTDASKTGWGAVCGSHRESGSWIGRVSRWHINCLELVAVTLVLRRFCPLLRGRHVLVKTDSTAVVAMVVEARPLGLTCMAYLSTVDPP</sequence>
<feature type="non-terminal residue" evidence="8">
    <location>
        <position position="390"/>
    </location>
</feature>
<dbReference type="EMBL" id="SRMA01025608">
    <property type="protein sequence ID" value="TRY92555.1"/>
    <property type="molecule type" value="Genomic_DNA"/>
</dbReference>
<dbReference type="GO" id="GO:0016787">
    <property type="term" value="F:hydrolase activity"/>
    <property type="evidence" value="ECO:0007669"/>
    <property type="project" value="UniProtKB-KW"/>
</dbReference>
<dbReference type="PANTHER" id="PTHR33050">
    <property type="entry name" value="REVERSE TRANSCRIPTASE DOMAIN-CONTAINING PROTEIN"/>
    <property type="match status" value="1"/>
</dbReference>
<protein>
    <recommendedName>
        <fullName evidence="7">Reverse transcriptase RNase H-like domain-containing protein</fullName>
    </recommendedName>
</protein>
<keyword evidence="4" id="KW-0255">Endonuclease</keyword>
<keyword evidence="6" id="KW-0695">RNA-directed DNA polymerase</keyword>
<dbReference type="GO" id="GO:0004519">
    <property type="term" value="F:endonuclease activity"/>
    <property type="evidence" value="ECO:0007669"/>
    <property type="project" value="UniProtKB-KW"/>
</dbReference>
<dbReference type="CDD" id="cd09275">
    <property type="entry name" value="RNase_HI_RT_DIRS1"/>
    <property type="match status" value="1"/>
</dbReference>
<dbReference type="PANTHER" id="PTHR33050:SF7">
    <property type="entry name" value="RIBONUCLEASE H"/>
    <property type="match status" value="1"/>
</dbReference>
<dbReference type="InterPro" id="IPR041373">
    <property type="entry name" value="RT_RNaseH"/>
</dbReference>
<name>A0A553QRH2_9TELE</name>
<dbReference type="Proteomes" id="UP000316079">
    <property type="component" value="Unassembled WGS sequence"/>
</dbReference>
<keyword evidence="1" id="KW-0808">Transferase</keyword>
<evidence type="ECO:0000313" key="8">
    <source>
        <dbReference type="EMBL" id="TRY92555.1"/>
    </source>
</evidence>
<organism evidence="8 9">
    <name type="scientific">Danionella cerebrum</name>
    <dbReference type="NCBI Taxonomy" id="2873325"/>
    <lineage>
        <taxon>Eukaryota</taxon>
        <taxon>Metazoa</taxon>
        <taxon>Chordata</taxon>
        <taxon>Craniata</taxon>
        <taxon>Vertebrata</taxon>
        <taxon>Euteleostomi</taxon>
        <taxon>Actinopterygii</taxon>
        <taxon>Neopterygii</taxon>
        <taxon>Teleostei</taxon>
        <taxon>Ostariophysi</taxon>
        <taxon>Cypriniformes</taxon>
        <taxon>Danionidae</taxon>
        <taxon>Danioninae</taxon>
        <taxon>Danionella</taxon>
    </lineage>
</organism>
<dbReference type="Pfam" id="PF17917">
    <property type="entry name" value="RT_RNaseH"/>
    <property type="match status" value="1"/>
</dbReference>
<accession>A0A553QRH2</accession>
<keyword evidence="3" id="KW-0540">Nuclease</keyword>
<evidence type="ECO:0000256" key="5">
    <source>
        <dbReference type="ARBA" id="ARBA00022801"/>
    </source>
</evidence>
<keyword evidence="5" id="KW-0378">Hydrolase</keyword>
<reference evidence="8 9" key="1">
    <citation type="journal article" date="2019" name="Sci. Data">
        <title>Hybrid genome assembly and annotation of Danionella translucida.</title>
        <authorList>
            <person name="Kadobianskyi M."/>
            <person name="Schulze L."/>
            <person name="Schuelke M."/>
            <person name="Judkewitz B."/>
        </authorList>
    </citation>
    <scope>NUCLEOTIDE SEQUENCE [LARGE SCALE GENOMIC DNA]</scope>
    <source>
        <strain evidence="8 9">Bolton</strain>
    </source>
</reference>
<keyword evidence="9" id="KW-1185">Reference proteome</keyword>